<comment type="similarity">
    <text evidence="2">Belongs to the sorting nexin family.</text>
</comment>
<name>A0A286UKR3_9AGAM</name>
<evidence type="ECO:0000256" key="2">
    <source>
        <dbReference type="ARBA" id="ARBA00010883"/>
    </source>
</evidence>
<feature type="region of interest" description="Disordered" evidence="9">
    <location>
        <begin position="391"/>
        <end position="463"/>
    </location>
</feature>
<dbReference type="CDD" id="cd06867">
    <property type="entry name" value="PX_SNX41_42"/>
    <property type="match status" value="1"/>
</dbReference>
<dbReference type="GO" id="GO:0015031">
    <property type="term" value="P:protein transport"/>
    <property type="evidence" value="ECO:0007669"/>
    <property type="project" value="UniProtKB-KW"/>
</dbReference>
<dbReference type="InterPro" id="IPR036871">
    <property type="entry name" value="PX_dom_sf"/>
</dbReference>
<feature type="region of interest" description="Disordered" evidence="9">
    <location>
        <begin position="243"/>
        <end position="266"/>
    </location>
</feature>
<dbReference type="Gene3D" id="3.30.1520.10">
    <property type="entry name" value="Phox-like domain"/>
    <property type="match status" value="1"/>
</dbReference>
<feature type="region of interest" description="Disordered" evidence="9">
    <location>
        <begin position="1"/>
        <end position="82"/>
    </location>
</feature>
<dbReference type="InParanoid" id="A0A286UKR3"/>
<dbReference type="STRING" id="2282107.A0A286UKR3"/>
<accession>A0A286UKR3</accession>
<evidence type="ECO:0000256" key="1">
    <source>
        <dbReference type="ARBA" id="ARBA00004481"/>
    </source>
</evidence>
<evidence type="ECO:0000259" key="10">
    <source>
        <dbReference type="PROSITE" id="PS50195"/>
    </source>
</evidence>
<keyword evidence="12" id="KW-1185">Reference proteome</keyword>
<evidence type="ECO:0000256" key="5">
    <source>
        <dbReference type="ARBA" id="ARBA00022927"/>
    </source>
</evidence>
<evidence type="ECO:0000256" key="3">
    <source>
        <dbReference type="ARBA" id="ARBA00022448"/>
    </source>
</evidence>
<evidence type="ECO:0000256" key="9">
    <source>
        <dbReference type="SAM" id="MobiDB-lite"/>
    </source>
</evidence>
<dbReference type="SMART" id="SM00312">
    <property type="entry name" value="PX"/>
    <property type="match status" value="1"/>
</dbReference>
<dbReference type="GO" id="GO:0006914">
    <property type="term" value="P:autophagy"/>
    <property type="evidence" value="ECO:0007669"/>
    <property type="project" value="UniProtKB-KW"/>
</dbReference>
<dbReference type="OrthoDB" id="289314at2759"/>
<feature type="compositionally biased region" description="Basic and acidic residues" evidence="9">
    <location>
        <begin position="1"/>
        <end position="17"/>
    </location>
</feature>
<protein>
    <submittedName>
        <fullName evidence="11">Sorting nexin-41</fullName>
    </submittedName>
</protein>
<feature type="domain" description="PX" evidence="10">
    <location>
        <begin position="100"/>
        <end position="219"/>
    </location>
</feature>
<dbReference type="PANTHER" id="PTHR46979">
    <property type="entry name" value="SORTING NEXIN-41"/>
    <property type="match status" value="1"/>
</dbReference>
<gene>
    <name evidence="11" type="ORF">PNOK_0505300</name>
</gene>
<dbReference type="GO" id="GO:0035091">
    <property type="term" value="F:phosphatidylinositol binding"/>
    <property type="evidence" value="ECO:0007669"/>
    <property type="project" value="InterPro"/>
</dbReference>
<dbReference type="GO" id="GO:0005829">
    <property type="term" value="C:cytosol"/>
    <property type="evidence" value="ECO:0007669"/>
    <property type="project" value="GOC"/>
</dbReference>
<dbReference type="PANTHER" id="PTHR46979:SF2">
    <property type="entry name" value="SORTING NEXIN-41"/>
    <property type="match status" value="1"/>
</dbReference>
<dbReference type="Pfam" id="PF00787">
    <property type="entry name" value="PX"/>
    <property type="match status" value="1"/>
</dbReference>
<dbReference type="FunCoup" id="A0A286UKR3">
    <property type="interactions" value="40"/>
</dbReference>
<keyword evidence="6" id="KW-0072">Autophagy</keyword>
<comment type="caution">
    <text evidence="11">The sequence shown here is derived from an EMBL/GenBank/DDBJ whole genome shotgun (WGS) entry which is preliminary data.</text>
</comment>
<evidence type="ECO:0000256" key="7">
    <source>
        <dbReference type="ARBA" id="ARBA00023121"/>
    </source>
</evidence>
<reference evidence="11 12" key="1">
    <citation type="journal article" date="2017" name="Mol. Ecol.">
        <title>Comparative and population genomic landscape of Phellinus noxius: A hypervariable fungus causing root rot in trees.</title>
        <authorList>
            <person name="Chung C.L."/>
            <person name="Lee T.J."/>
            <person name="Akiba M."/>
            <person name="Lee H.H."/>
            <person name="Kuo T.H."/>
            <person name="Liu D."/>
            <person name="Ke H.M."/>
            <person name="Yokoi T."/>
            <person name="Roa M.B."/>
            <person name="Lu M.J."/>
            <person name="Chang Y.Y."/>
            <person name="Ann P.J."/>
            <person name="Tsai J.N."/>
            <person name="Chen C.Y."/>
            <person name="Tzean S.S."/>
            <person name="Ota Y."/>
            <person name="Hattori T."/>
            <person name="Sahashi N."/>
            <person name="Liou R.F."/>
            <person name="Kikuchi T."/>
            <person name="Tsai I.J."/>
        </authorList>
    </citation>
    <scope>NUCLEOTIDE SEQUENCE [LARGE SCALE GENOMIC DNA]</scope>
    <source>
        <strain evidence="11 12">FFPRI411160</strain>
    </source>
</reference>
<dbReference type="SUPFAM" id="SSF64268">
    <property type="entry name" value="PX domain"/>
    <property type="match status" value="1"/>
</dbReference>
<dbReference type="InterPro" id="IPR051079">
    <property type="entry name" value="Sorting_Nexin_Autophagy"/>
</dbReference>
<dbReference type="Proteomes" id="UP000217199">
    <property type="component" value="Unassembled WGS sequence"/>
</dbReference>
<keyword evidence="5" id="KW-0653">Protein transport</keyword>
<dbReference type="EMBL" id="NBII01000004">
    <property type="protein sequence ID" value="PAV20119.1"/>
    <property type="molecule type" value="Genomic_DNA"/>
</dbReference>
<feature type="region of interest" description="Disordered" evidence="9">
    <location>
        <begin position="590"/>
        <end position="617"/>
    </location>
</feature>
<organism evidence="11 12">
    <name type="scientific">Pyrrhoderma noxium</name>
    <dbReference type="NCBI Taxonomy" id="2282107"/>
    <lineage>
        <taxon>Eukaryota</taxon>
        <taxon>Fungi</taxon>
        <taxon>Dikarya</taxon>
        <taxon>Basidiomycota</taxon>
        <taxon>Agaricomycotina</taxon>
        <taxon>Agaricomycetes</taxon>
        <taxon>Hymenochaetales</taxon>
        <taxon>Hymenochaetaceae</taxon>
        <taxon>Pyrrhoderma</taxon>
    </lineage>
</organism>
<feature type="compositionally biased region" description="Basic and acidic residues" evidence="9">
    <location>
        <begin position="391"/>
        <end position="414"/>
    </location>
</feature>
<evidence type="ECO:0000256" key="4">
    <source>
        <dbReference type="ARBA" id="ARBA00022753"/>
    </source>
</evidence>
<evidence type="ECO:0000256" key="6">
    <source>
        <dbReference type="ARBA" id="ARBA00023006"/>
    </source>
</evidence>
<keyword evidence="7" id="KW-0446">Lipid-binding</keyword>
<evidence type="ECO:0000313" key="12">
    <source>
        <dbReference type="Proteomes" id="UP000217199"/>
    </source>
</evidence>
<dbReference type="GO" id="GO:0042147">
    <property type="term" value="P:retrograde transport, endosome to Golgi"/>
    <property type="evidence" value="ECO:0007669"/>
    <property type="project" value="InterPro"/>
</dbReference>
<dbReference type="InterPro" id="IPR001683">
    <property type="entry name" value="PX_dom"/>
</dbReference>
<dbReference type="GO" id="GO:0010008">
    <property type="term" value="C:endosome membrane"/>
    <property type="evidence" value="ECO:0007669"/>
    <property type="project" value="UniProtKB-SubCell"/>
</dbReference>
<keyword evidence="8" id="KW-0472">Membrane</keyword>
<comment type="subcellular location">
    <subcellularLocation>
        <location evidence="1">Endosome membrane</location>
        <topology evidence="1">Peripheral membrane protein</topology>
    </subcellularLocation>
</comment>
<keyword evidence="4" id="KW-0967">Endosome</keyword>
<dbReference type="AlphaFoldDB" id="A0A286UKR3"/>
<dbReference type="InterPro" id="IPR027267">
    <property type="entry name" value="AH/BAR_dom_sf"/>
</dbReference>
<dbReference type="InterPro" id="IPR044106">
    <property type="entry name" value="PX_Snx41/Atg20"/>
</dbReference>
<dbReference type="Gene3D" id="1.20.1270.60">
    <property type="entry name" value="Arfaptin homology (AH) domain/BAR domain"/>
    <property type="match status" value="2"/>
</dbReference>
<feature type="compositionally biased region" description="Polar residues" evidence="9">
    <location>
        <begin position="426"/>
        <end position="449"/>
    </location>
</feature>
<dbReference type="PROSITE" id="PS50195">
    <property type="entry name" value="PX"/>
    <property type="match status" value="1"/>
</dbReference>
<evidence type="ECO:0000313" key="11">
    <source>
        <dbReference type="EMBL" id="PAV20119.1"/>
    </source>
</evidence>
<keyword evidence="3" id="KW-0813">Transport</keyword>
<sequence>MADFDDHNPFRNDDDIVHTIPIPDSPEGSDVDLSSEPSTPPAHPARIPAASGTSPTSPGINRGFTSPPSSAHTQTAFTGRSPQPAFKSDFCCARDRWLHSGEDVEIQVIDSQKIQEHGSSSFIAYVIKSGNATAYHRYSEFESLRNSMVKLYPTLIIPPIPSKQTIGDYAVKQGKAKEDIAMIARRKRMLQTFLNRIARHPILSNEHVYHRFLEGEVSWTEILNSPPVSLIPKNILKAPAHNPTDPHASPAYAALPTPSATHPLRRPDQRFLDSEAFTNKFASHVSGPMEKVTRRTMKRWSEYAHDHSDLGAVLNGFSLNEEGQLATAIEKTGQAIDATYISTTQLLQDIEQNFAEPLHEYAQFASIIKKLLVFRHQKHAQLEVTTDALDHKRSSLEELERTEREASRLEEALGRGRATNPLERSISANGATPISPTSPKVMSASTSVASEAGEEVHSPGSPGEYTVPEAVYTPPHPVSGPPPRRNGPGMGFLNALSYTIHGMMDVDPEIARRNGISKTRETISQLEDALHLTAQDLKYSSSTIQADLDRFQRQKVADIREMCLAMARSHRDWCKKNMEAWEEAKKEISQIPEHPNRLPEGAQENESATIGPGVKNPTARRLSSARVIYAQSYSRNASTLFGIRNSFLFGTWKISILIYSFAIEAFIH</sequence>
<proteinExistence type="inferred from homology"/>
<evidence type="ECO:0000256" key="8">
    <source>
        <dbReference type="ARBA" id="ARBA00023136"/>
    </source>
</evidence>
<feature type="compositionally biased region" description="Polar residues" evidence="9">
    <location>
        <begin position="51"/>
        <end position="81"/>
    </location>
</feature>